<comment type="caution">
    <text evidence="4">The sequence shown here is derived from an EMBL/GenBank/DDBJ whole genome shotgun (WGS) entry which is preliminary data.</text>
</comment>
<feature type="signal peptide" evidence="3">
    <location>
        <begin position="1"/>
        <end position="21"/>
    </location>
</feature>
<evidence type="ECO:0000256" key="3">
    <source>
        <dbReference type="SAM" id="SignalP"/>
    </source>
</evidence>
<feature type="region of interest" description="Disordered" evidence="1">
    <location>
        <begin position="180"/>
        <end position="200"/>
    </location>
</feature>
<evidence type="ECO:0000313" key="5">
    <source>
        <dbReference type="Proteomes" id="UP001590950"/>
    </source>
</evidence>
<gene>
    <name evidence="4" type="ORF">N7G274_004681</name>
</gene>
<feature type="region of interest" description="Disordered" evidence="1">
    <location>
        <begin position="234"/>
        <end position="283"/>
    </location>
</feature>
<feature type="chain" id="PRO_5047208485" description="Mid2 domain-containing protein" evidence="3">
    <location>
        <begin position="22"/>
        <end position="283"/>
    </location>
</feature>
<evidence type="ECO:0000256" key="1">
    <source>
        <dbReference type="SAM" id="MobiDB-lite"/>
    </source>
</evidence>
<keyword evidence="3" id="KW-0732">Signal</keyword>
<feature type="transmembrane region" description="Helical" evidence="2">
    <location>
        <begin position="205"/>
        <end position="226"/>
    </location>
</feature>
<protein>
    <recommendedName>
        <fullName evidence="6">Mid2 domain-containing protein</fullName>
    </recommendedName>
</protein>
<sequence length="283" mass="28581">MFHPKVSTYALLLLYAVLLGATDTEKALHPLEYRQNNVPTITAGGANPTSTTPTSATVAATITASVTPTATSDSLPSNTQSTDSSPPISTNTFTANTAISSQPIQASVTSVQSQLTLATKSTSSVNAGSNTRSTSSILSSAKTGSVTAQFLTTLVSVSGSSTFSSVQTTSRVVDAAAATSGAPGLVGGNGGSGSSGISSSTKKTIGGVIGGVGGAILLGGLAIVAWRIWGRKRRSGHDENDPMDSQPGSSGREKRSSVSGHSPFRSTLDQYHQAQPVNTASNF</sequence>
<evidence type="ECO:0008006" key="6">
    <source>
        <dbReference type="Google" id="ProtNLM"/>
    </source>
</evidence>
<name>A0ABR4A939_9LECA</name>
<feature type="compositionally biased region" description="Polar residues" evidence="1">
    <location>
        <begin position="73"/>
        <end position="93"/>
    </location>
</feature>
<evidence type="ECO:0000313" key="4">
    <source>
        <dbReference type="EMBL" id="KAL2042193.1"/>
    </source>
</evidence>
<feature type="compositionally biased region" description="Polar residues" evidence="1">
    <location>
        <begin position="257"/>
        <end position="283"/>
    </location>
</feature>
<feature type="compositionally biased region" description="Gly residues" evidence="1">
    <location>
        <begin position="184"/>
        <end position="194"/>
    </location>
</feature>
<feature type="region of interest" description="Disordered" evidence="1">
    <location>
        <begin position="67"/>
        <end position="93"/>
    </location>
</feature>
<keyword evidence="2" id="KW-0472">Membrane</keyword>
<dbReference type="EMBL" id="JBEFKJ010000014">
    <property type="protein sequence ID" value="KAL2042193.1"/>
    <property type="molecule type" value="Genomic_DNA"/>
</dbReference>
<dbReference type="Proteomes" id="UP001590950">
    <property type="component" value="Unassembled WGS sequence"/>
</dbReference>
<keyword evidence="5" id="KW-1185">Reference proteome</keyword>
<accession>A0ABR4A939</accession>
<proteinExistence type="predicted"/>
<evidence type="ECO:0000256" key="2">
    <source>
        <dbReference type="SAM" id="Phobius"/>
    </source>
</evidence>
<keyword evidence="2" id="KW-1133">Transmembrane helix</keyword>
<reference evidence="4 5" key="1">
    <citation type="submission" date="2024-09" db="EMBL/GenBank/DDBJ databases">
        <title>Rethinking Asexuality: The Enigmatic Case of Functional Sexual Genes in Lepraria (Stereocaulaceae).</title>
        <authorList>
            <person name="Doellman M."/>
            <person name="Sun Y."/>
            <person name="Barcenas-Pena A."/>
            <person name="Lumbsch H.T."/>
            <person name="Grewe F."/>
        </authorList>
    </citation>
    <scope>NUCLEOTIDE SEQUENCE [LARGE SCALE GENOMIC DNA]</scope>
    <source>
        <strain evidence="4 5">Mercado 3170</strain>
    </source>
</reference>
<keyword evidence="2" id="KW-0812">Transmembrane</keyword>
<organism evidence="4 5">
    <name type="scientific">Stereocaulon virgatum</name>
    <dbReference type="NCBI Taxonomy" id="373712"/>
    <lineage>
        <taxon>Eukaryota</taxon>
        <taxon>Fungi</taxon>
        <taxon>Dikarya</taxon>
        <taxon>Ascomycota</taxon>
        <taxon>Pezizomycotina</taxon>
        <taxon>Lecanoromycetes</taxon>
        <taxon>OSLEUM clade</taxon>
        <taxon>Lecanoromycetidae</taxon>
        <taxon>Lecanorales</taxon>
        <taxon>Lecanorineae</taxon>
        <taxon>Stereocaulaceae</taxon>
        <taxon>Stereocaulon</taxon>
    </lineage>
</organism>